<evidence type="ECO:0000313" key="9">
    <source>
        <dbReference type="Proteomes" id="UP000078343"/>
    </source>
</evidence>
<dbReference type="PANTHER" id="PTHR47171">
    <property type="entry name" value="FARA-RELATED"/>
    <property type="match status" value="1"/>
</dbReference>
<evidence type="ECO:0000256" key="1">
    <source>
        <dbReference type="ARBA" id="ARBA00022833"/>
    </source>
</evidence>
<evidence type="ECO:0000256" key="6">
    <source>
        <dbReference type="SAM" id="MobiDB-lite"/>
    </source>
</evidence>
<dbReference type="OrthoDB" id="10031947at2759"/>
<feature type="region of interest" description="Disordered" evidence="6">
    <location>
        <begin position="847"/>
        <end position="878"/>
    </location>
</feature>
<dbReference type="GO" id="GO:0008270">
    <property type="term" value="F:zinc ion binding"/>
    <property type="evidence" value="ECO:0007669"/>
    <property type="project" value="InterPro"/>
</dbReference>
<keyword evidence="4" id="KW-0804">Transcription</keyword>
<sequence>MQVVWEADTAAFASRKRAARACQKCRAAKKRCHHTFQRPPEQQADSDGLERVLPNLTHKEPIRFVGDLNPESILTDLSSRKQGGQRISRVGTWVEQSRDLQDGLPPEDLGPPLPQKSGDKTPLNVEKYGRVEGGRRTLTGHQRNYLQAVGAFRVLPKATQDALVTTYIACFDGLLPILNGIKLLRDYTEGRCSIFLMQAICLVTCKTEEAAPYLRLYDDGPLLDPIPFARSLHTGLDAAMKADLEPDRVTKIQILTLMHLHNDGPGGIEESSLHLSQAIHDAWTAGLHIHTPGRSPKDQSSMLWWTIWTLDKINACLGGRPIVIANRDIDIARPPLESGVPRSNVINLWLRLGELLDEVIEFYRPTADPECTGWEAEFPAYHSLTEGIDLSLLPVSEQSILEICYHVIAILSCRAGGPSTTSYARRISAADRIQELLSNGRHTSLQPIPLVPYAVGLALTVTYRGLRDNAFEDADRAQADLATRCETLEALSMYWWTADAMARLGRKALKSLQQTGVRKASVAGIANAMEAEVSACRFGPFEGKGHHGTRHSHSSSTPAAILSAATANTSPKMTRSLSSTGSGGRPGGNGLHVLSDAAATHSTGTATNLGSAPSAVNTGNPRNSSDTNKSLANTPIARAVTETPASLLTTLPKMSPSQQFNHSYASGFSQIPPGSAVQYQNYNKSTRFQTAALGSNQHFHLHNYHHSPLGPTSSTGTAPTTSAAFALDMPSSFGPSIYDPHFTNLDELFDGFFDLSMPTIFQDPLFDGDAFLNADPDFGMDPRMATIEGLGYAADMNAGDVGGGGGAGGRGGGAGGSPLHGLSGTVPASASASTPILASALASAATAASAGPPGPASSTDHPKASSLGTAYPDINMSS</sequence>
<comment type="caution">
    <text evidence="8">The sequence shown here is derived from an EMBL/GenBank/DDBJ whole genome shotgun (WGS) entry which is preliminary data.</text>
</comment>
<dbReference type="Pfam" id="PF04082">
    <property type="entry name" value="Fungal_trans"/>
    <property type="match status" value="1"/>
</dbReference>
<feature type="compositionally biased region" description="Polar residues" evidence="6">
    <location>
        <begin position="600"/>
        <end position="633"/>
    </location>
</feature>
<keyword evidence="9" id="KW-1185">Reference proteome</keyword>
<evidence type="ECO:0000256" key="2">
    <source>
        <dbReference type="ARBA" id="ARBA00023015"/>
    </source>
</evidence>
<feature type="region of interest" description="Disordered" evidence="6">
    <location>
        <begin position="566"/>
        <end position="635"/>
    </location>
</feature>
<evidence type="ECO:0000313" key="8">
    <source>
        <dbReference type="EMBL" id="OAP56350.1"/>
    </source>
</evidence>
<feature type="region of interest" description="Disordered" evidence="6">
    <location>
        <begin position="78"/>
        <end position="124"/>
    </location>
</feature>
<name>A0A178Z980_9EURO</name>
<dbReference type="CDD" id="cd12148">
    <property type="entry name" value="fungal_TF_MHR"/>
    <property type="match status" value="1"/>
</dbReference>
<keyword evidence="2" id="KW-0805">Transcription regulation</keyword>
<dbReference type="STRING" id="1367422.A0A178Z980"/>
<feature type="domain" description="Xylanolytic transcriptional activator regulatory" evidence="7">
    <location>
        <begin position="271"/>
        <end position="340"/>
    </location>
</feature>
<keyword evidence="5" id="KW-0539">Nucleus</keyword>
<dbReference type="Proteomes" id="UP000078343">
    <property type="component" value="Unassembled WGS sequence"/>
</dbReference>
<reference evidence="8 9" key="1">
    <citation type="submission" date="2016-04" db="EMBL/GenBank/DDBJ databases">
        <title>Draft genome of Fonsecaea erecta CBS 125763.</title>
        <authorList>
            <person name="Weiss V.A."/>
            <person name="Vicente V.A."/>
            <person name="Raittz R.T."/>
            <person name="Moreno L.F."/>
            <person name="De Souza E.M."/>
            <person name="Pedrosa F.O."/>
            <person name="Steffens M.B."/>
            <person name="Faoro H."/>
            <person name="Tadra-Sfeir M.Z."/>
            <person name="Najafzadeh M.J."/>
            <person name="Felipe M.S."/>
            <person name="Teixeira M."/>
            <person name="Sun J."/>
            <person name="Xi L."/>
            <person name="Gomes R."/>
            <person name="De Azevedo C.M."/>
            <person name="Salgado C.G."/>
            <person name="Da Silva M.B."/>
            <person name="Nascimento M.F."/>
            <person name="Queiroz-Telles F."/>
            <person name="Attili D.S."/>
            <person name="Gorbushina A."/>
        </authorList>
    </citation>
    <scope>NUCLEOTIDE SEQUENCE [LARGE SCALE GENOMIC DNA]</scope>
    <source>
        <strain evidence="8 9">CBS 125763</strain>
    </source>
</reference>
<evidence type="ECO:0000256" key="3">
    <source>
        <dbReference type="ARBA" id="ARBA00023125"/>
    </source>
</evidence>
<dbReference type="AlphaFoldDB" id="A0A178Z980"/>
<dbReference type="PANTHER" id="PTHR47171:SF6">
    <property type="entry name" value="SPECIFIC TRANSCRIPTION FACTOR, PUTATIVE (AFU_ORTHOLOGUE AFUA_2G06130)-RELATED"/>
    <property type="match status" value="1"/>
</dbReference>
<dbReference type="InterPro" id="IPR052073">
    <property type="entry name" value="Amide_Lactam_Regulators"/>
</dbReference>
<evidence type="ECO:0000256" key="4">
    <source>
        <dbReference type="ARBA" id="ARBA00023163"/>
    </source>
</evidence>
<organism evidence="8 9">
    <name type="scientific">Fonsecaea erecta</name>
    <dbReference type="NCBI Taxonomy" id="1367422"/>
    <lineage>
        <taxon>Eukaryota</taxon>
        <taxon>Fungi</taxon>
        <taxon>Dikarya</taxon>
        <taxon>Ascomycota</taxon>
        <taxon>Pezizomycotina</taxon>
        <taxon>Eurotiomycetes</taxon>
        <taxon>Chaetothyriomycetidae</taxon>
        <taxon>Chaetothyriales</taxon>
        <taxon>Herpotrichiellaceae</taxon>
        <taxon>Fonsecaea</taxon>
    </lineage>
</organism>
<dbReference type="InterPro" id="IPR007219">
    <property type="entry name" value="XnlR_reg_dom"/>
</dbReference>
<dbReference type="RefSeq" id="XP_018689717.1">
    <property type="nucleotide sequence ID" value="XM_018841036.1"/>
</dbReference>
<feature type="compositionally biased region" description="Gly residues" evidence="6">
    <location>
        <begin position="581"/>
        <end position="590"/>
    </location>
</feature>
<dbReference type="GO" id="GO:0003677">
    <property type="term" value="F:DNA binding"/>
    <property type="evidence" value="ECO:0007669"/>
    <property type="project" value="UniProtKB-KW"/>
</dbReference>
<evidence type="ECO:0000259" key="7">
    <source>
        <dbReference type="SMART" id="SM00906"/>
    </source>
</evidence>
<dbReference type="EMBL" id="LVYI01000009">
    <property type="protein sequence ID" value="OAP56350.1"/>
    <property type="molecule type" value="Genomic_DNA"/>
</dbReference>
<proteinExistence type="predicted"/>
<dbReference type="GeneID" id="30013697"/>
<gene>
    <name evidence="8" type="ORF">AYL99_09529</name>
</gene>
<keyword evidence="1" id="KW-0862">Zinc</keyword>
<protein>
    <recommendedName>
        <fullName evidence="7">Xylanolytic transcriptional activator regulatory domain-containing protein</fullName>
    </recommendedName>
</protein>
<dbReference type="SMART" id="SM00906">
    <property type="entry name" value="Fungal_trans"/>
    <property type="match status" value="1"/>
</dbReference>
<accession>A0A178Z980</accession>
<keyword evidence="3" id="KW-0238">DNA-binding</keyword>
<dbReference type="GO" id="GO:0006351">
    <property type="term" value="P:DNA-templated transcription"/>
    <property type="evidence" value="ECO:0007669"/>
    <property type="project" value="InterPro"/>
</dbReference>
<evidence type="ECO:0000256" key="5">
    <source>
        <dbReference type="ARBA" id="ARBA00023242"/>
    </source>
</evidence>